<organism evidence="1 2">
    <name type="scientific">Phytomonospora endophytica</name>
    <dbReference type="NCBI Taxonomy" id="714109"/>
    <lineage>
        <taxon>Bacteria</taxon>
        <taxon>Bacillati</taxon>
        <taxon>Actinomycetota</taxon>
        <taxon>Actinomycetes</taxon>
        <taxon>Micromonosporales</taxon>
        <taxon>Micromonosporaceae</taxon>
        <taxon>Phytomonospora</taxon>
    </lineage>
</organism>
<gene>
    <name evidence="1" type="ORF">HNR73_007575</name>
</gene>
<sequence>MAATPQYGVDYLDNIQQLERYAASDTREWRFSSGEEVWRSRLRQSVYALRDAFYAHVATTEGPTGLYRELCEAAPRLERRVGKLRRDSARLASAINLLLIRSEHARPEWVRRWSAELVAEMSRHREMGTELLYQAYVQDLGGET</sequence>
<dbReference type="RefSeq" id="WP_184792760.1">
    <property type="nucleotide sequence ID" value="NZ_BONT01000028.1"/>
</dbReference>
<evidence type="ECO:0000313" key="1">
    <source>
        <dbReference type="EMBL" id="MBB6039678.1"/>
    </source>
</evidence>
<evidence type="ECO:0008006" key="3">
    <source>
        <dbReference type="Google" id="ProtNLM"/>
    </source>
</evidence>
<name>A0A841G171_9ACTN</name>
<proteinExistence type="predicted"/>
<dbReference type="EMBL" id="JACHGT010000024">
    <property type="protein sequence ID" value="MBB6039678.1"/>
    <property type="molecule type" value="Genomic_DNA"/>
</dbReference>
<comment type="caution">
    <text evidence="1">The sequence shown here is derived from an EMBL/GenBank/DDBJ whole genome shotgun (WGS) entry which is preliminary data.</text>
</comment>
<accession>A0A841G171</accession>
<dbReference type="Proteomes" id="UP000548476">
    <property type="component" value="Unassembled WGS sequence"/>
</dbReference>
<protein>
    <recommendedName>
        <fullName evidence="3">Hemerythrin-like domain-containing protein</fullName>
    </recommendedName>
</protein>
<keyword evidence="2" id="KW-1185">Reference proteome</keyword>
<reference evidence="1 2" key="1">
    <citation type="submission" date="2020-08" db="EMBL/GenBank/DDBJ databases">
        <title>Genomic Encyclopedia of Type Strains, Phase IV (KMG-IV): sequencing the most valuable type-strain genomes for metagenomic binning, comparative biology and taxonomic classification.</title>
        <authorList>
            <person name="Goeker M."/>
        </authorList>
    </citation>
    <scope>NUCLEOTIDE SEQUENCE [LARGE SCALE GENOMIC DNA]</scope>
    <source>
        <strain evidence="1 2">YIM 65646</strain>
    </source>
</reference>
<evidence type="ECO:0000313" key="2">
    <source>
        <dbReference type="Proteomes" id="UP000548476"/>
    </source>
</evidence>
<dbReference type="AlphaFoldDB" id="A0A841G171"/>